<keyword evidence="2" id="KW-1185">Reference proteome</keyword>
<protein>
    <recommendedName>
        <fullName evidence="3">HEAT repeat domain-containing protein</fullName>
    </recommendedName>
</protein>
<dbReference type="RefSeq" id="WP_307227522.1">
    <property type="nucleotide sequence ID" value="NZ_JAUSVF010000001.1"/>
</dbReference>
<comment type="caution">
    <text evidence="1">The sequence shown here is derived from an EMBL/GenBank/DDBJ whole genome shotgun (WGS) entry which is preliminary data.</text>
</comment>
<dbReference type="EMBL" id="JAUSVF010000001">
    <property type="protein sequence ID" value="MDQ0319001.1"/>
    <property type="molecule type" value="Genomic_DNA"/>
</dbReference>
<evidence type="ECO:0008006" key="3">
    <source>
        <dbReference type="Google" id="ProtNLM"/>
    </source>
</evidence>
<proteinExistence type="predicted"/>
<dbReference type="PROSITE" id="PS51257">
    <property type="entry name" value="PROKAR_LIPOPROTEIN"/>
    <property type="match status" value="1"/>
</dbReference>
<evidence type="ECO:0000313" key="2">
    <source>
        <dbReference type="Proteomes" id="UP001230207"/>
    </source>
</evidence>
<dbReference type="Proteomes" id="UP001230207">
    <property type="component" value="Unassembled WGS sequence"/>
</dbReference>
<gene>
    <name evidence="1" type="ORF">QO002_001139</name>
</gene>
<evidence type="ECO:0000313" key="1">
    <source>
        <dbReference type="EMBL" id="MDQ0319001.1"/>
    </source>
</evidence>
<reference evidence="1 2" key="1">
    <citation type="submission" date="2023-07" db="EMBL/GenBank/DDBJ databases">
        <title>Genomic Encyclopedia of Type Strains, Phase IV (KMG-IV): sequencing the most valuable type-strain genomes for metagenomic binning, comparative biology and taxonomic classification.</title>
        <authorList>
            <person name="Goeker M."/>
        </authorList>
    </citation>
    <scope>NUCLEOTIDE SEQUENCE [LARGE SCALE GENOMIC DNA]</scope>
    <source>
        <strain evidence="1 2">DSM 1112</strain>
    </source>
</reference>
<name>A0ABU0BL73_9HYPH</name>
<organism evidence="1 2">
    <name type="scientific">Pararhizobium capsulatum DSM 1112</name>
    <dbReference type="NCBI Taxonomy" id="1121113"/>
    <lineage>
        <taxon>Bacteria</taxon>
        <taxon>Pseudomonadati</taxon>
        <taxon>Pseudomonadota</taxon>
        <taxon>Alphaproteobacteria</taxon>
        <taxon>Hyphomicrobiales</taxon>
        <taxon>Rhizobiaceae</taxon>
        <taxon>Rhizobium/Agrobacterium group</taxon>
        <taxon>Pararhizobium</taxon>
    </lineage>
</organism>
<sequence>MDAIRLALFGALLAGLASCSDPEKDATALFVDAAAEIQGASTKGEWDRYQAYSSAEKKLDSITSQFKSTQAALKIASSEKIGGLTAAELKQQIVELKDSPGVCLALKNADCTMKLIKANITKMLAVDEKKTVDGVGNAIVKLKLSGLDTDVDEILGMIAKKIGVPSISEKTNAVYPKLVGEFLNSAASAYNEHELTVLYENVLKWPAIAANPNGADDMRVKLISELNLRDHSVLALRVVKDAGGDQQPLLASIAMRGLSNGYETNPPVAIVEELIGFAQGEDRVDALAGFAGVGEKERVAAFKLAQDEDERSKVTVKLIASGMKAFSTEERLSVLEGASPETLRANPRPVLEFALEGKEKKAVVEGLLDKTLPLSDPENQRIAQTVREIVSGAKNESALVDLVYADRQRVCEIAPGLLRSAERFDLMVPLATACLPASSGYASPAMLTNIAGAAAQGGDGGTLEAVLKILRTSPAWKENLYDILYSTLYHGKFEQTFAEVKAAGRFDGGIYTQLLKTSLEKGVGNPVEVVDAAIANGGYFDAWTVPDVTGLSKQSLANLDKLISERGEVLAAIMMRDPSSFMKLDPDRLLVLASKVQEDHAKPAIFSALAKKARLDSKPEVLAAAWTLPSDPSEIVERLTTLKLNETLSKSAATQ</sequence>
<accession>A0ABU0BL73</accession>